<dbReference type="KEGG" id="hbq:QI031_10615"/>
<dbReference type="Proteomes" id="UP001223520">
    <property type="component" value="Chromosome"/>
</dbReference>
<dbReference type="EMBL" id="CP124543">
    <property type="protein sequence ID" value="WGV27896.1"/>
    <property type="molecule type" value="Genomic_DNA"/>
</dbReference>
<protein>
    <submittedName>
        <fullName evidence="1">Uncharacterized protein</fullName>
    </submittedName>
</protein>
<organism evidence="1 2">
    <name type="scientific">Halotia branconii CENA392</name>
    <dbReference type="NCBI Taxonomy" id="1539056"/>
    <lineage>
        <taxon>Bacteria</taxon>
        <taxon>Bacillati</taxon>
        <taxon>Cyanobacteriota</taxon>
        <taxon>Cyanophyceae</taxon>
        <taxon>Nostocales</taxon>
        <taxon>Nodulariaceae</taxon>
        <taxon>Halotia</taxon>
    </lineage>
</organism>
<name>A0AAJ6PBJ7_9CYAN</name>
<keyword evidence="2" id="KW-1185">Reference proteome</keyword>
<evidence type="ECO:0000313" key="2">
    <source>
        <dbReference type="Proteomes" id="UP001223520"/>
    </source>
</evidence>
<reference evidence="1 2" key="1">
    <citation type="journal article" date="2023" name="Limnol Oceanogr Lett">
        <title>Environmental adaptations by the intertidal Antarctic cyanobacterium Halotia branconii CENA392 as revealed using long-read genome sequencing.</title>
        <authorList>
            <person name="Dextro R.B."/>
            <person name="Delbaje E."/>
            <person name="Freitas P.N.N."/>
            <person name="Geraldes V."/>
            <person name="Pinto E."/>
            <person name="Long P.F."/>
            <person name="Fiore M.F."/>
        </authorList>
    </citation>
    <scope>NUCLEOTIDE SEQUENCE [LARGE SCALE GENOMIC DNA]</scope>
    <source>
        <strain evidence="1 2">CENA392</strain>
    </source>
</reference>
<accession>A0AAJ6PBJ7</accession>
<dbReference type="AlphaFoldDB" id="A0AAJ6PBJ7"/>
<evidence type="ECO:0000313" key="1">
    <source>
        <dbReference type="EMBL" id="WGV27896.1"/>
    </source>
</evidence>
<proteinExistence type="predicted"/>
<dbReference type="RefSeq" id="WP_281485131.1">
    <property type="nucleotide sequence ID" value="NZ_CP124543.1"/>
</dbReference>
<gene>
    <name evidence="1" type="ORF">QI031_10615</name>
</gene>
<sequence length="41" mass="4676">MKSSAPENRDAQRQFSQVGKAAHETGLTFRFIPSWLFPAMH</sequence>